<dbReference type="Proteomes" id="UP000186594">
    <property type="component" value="Unassembled WGS sequence"/>
</dbReference>
<comment type="caution">
    <text evidence="1">The sequence shown here is derived from an EMBL/GenBank/DDBJ whole genome shotgun (WGS) entry which is preliminary data.</text>
</comment>
<keyword evidence="2" id="KW-1185">Reference proteome</keyword>
<name>A0A1U7LQ12_NEOID</name>
<organism evidence="1 2">
    <name type="scientific">Neolecta irregularis (strain DAH-3)</name>
    <dbReference type="NCBI Taxonomy" id="1198029"/>
    <lineage>
        <taxon>Eukaryota</taxon>
        <taxon>Fungi</taxon>
        <taxon>Dikarya</taxon>
        <taxon>Ascomycota</taxon>
        <taxon>Taphrinomycotina</taxon>
        <taxon>Neolectales</taxon>
        <taxon>Neolectaceae</taxon>
        <taxon>Neolecta</taxon>
    </lineage>
</organism>
<sequence length="82" mass="9837">MWEKMPVMSFSSDEYFQLVDLLIALLQGRDIKYFTLKDADDLFRTYVLITQQMDSKKVTRAHFERFIDEYMKTTQVESGLRN</sequence>
<dbReference type="AlphaFoldDB" id="A0A1U7LQ12"/>
<reference evidence="1 2" key="1">
    <citation type="submission" date="2016-04" db="EMBL/GenBank/DDBJ databases">
        <title>Evolutionary innovation and constraint leading to complex multicellularity in the Ascomycota.</title>
        <authorList>
            <person name="Cisse O."/>
            <person name="Nguyen A."/>
            <person name="Hewitt D.A."/>
            <person name="Jedd G."/>
            <person name="Stajich J.E."/>
        </authorList>
    </citation>
    <scope>NUCLEOTIDE SEQUENCE [LARGE SCALE GENOMIC DNA]</scope>
    <source>
        <strain evidence="1 2">DAH-3</strain>
    </source>
</reference>
<protein>
    <submittedName>
        <fullName evidence="1">Uncharacterized protein</fullName>
    </submittedName>
</protein>
<accession>A0A1U7LQ12</accession>
<evidence type="ECO:0000313" key="2">
    <source>
        <dbReference type="Proteomes" id="UP000186594"/>
    </source>
</evidence>
<gene>
    <name evidence="1" type="ORF">NEOLI_005055</name>
</gene>
<proteinExistence type="predicted"/>
<dbReference type="EMBL" id="LXFE01000658">
    <property type="protein sequence ID" value="OLL24719.1"/>
    <property type="molecule type" value="Genomic_DNA"/>
</dbReference>
<evidence type="ECO:0000313" key="1">
    <source>
        <dbReference type="EMBL" id="OLL24719.1"/>
    </source>
</evidence>